<evidence type="ECO:0000256" key="1">
    <source>
        <dbReference type="SAM" id="MobiDB-lite"/>
    </source>
</evidence>
<keyword evidence="2" id="KW-0732">Signal</keyword>
<protein>
    <recommendedName>
        <fullName evidence="5">EGF-like domain-containing protein</fullName>
    </recommendedName>
</protein>
<dbReference type="Proteomes" id="UP000186922">
    <property type="component" value="Unassembled WGS sequence"/>
</dbReference>
<evidence type="ECO:0008006" key="5">
    <source>
        <dbReference type="Google" id="ProtNLM"/>
    </source>
</evidence>
<feature type="chain" id="PRO_5008897991" description="EGF-like domain-containing protein" evidence="2">
    <location>
        <begin position="25"/>
        <end position="321"/>
    </location>
</feature>
<feature type="region of interest" description="Disordered" evidence="1">
    <location>
        <begin position="48"/>
        <end position="89"/>
    </location>
</feature>
<dbReference type="EMBL" id="BDGG01000003">
    <property type="protein sequence ID" value="GAU96434.1"/>
    <property type="molecule type" value="Genomic_DNA"/>
</dbReference>
<evidence type="ECO:0000313" key="4">
    <source>
        <dbReference type="Proteomes" id="UP000186922"/>
    </source>
</evidence>
<proteinExistence type="predicted"/>
<sequence>MVPALNTVVAVLLWIVQFLSLTNGAIDRHIKFRPLLIKTTTIIATTTEPTSTSTTTMKSSTAETEVTDERASVSAITAQPPQDTRRELPACPTFNTALLSRTIRGPPMPRFSERQTALLPGKNVHCSRVKQSTSGLDCPCDGIGLPCAPPGSVCSNFGATFPTCGCNQAVTMRKGHRCETVNNGFPGRGTGFKIFSPAPVIEVSCRTQACSSIGTINRIMGATPFSWTVEKTFTTLSGKEGDPVDALFLEMDSVDASIRVKPFSVDCRNDSRLLFSNATWPTPEVRVYSVSATDRDGVTSNTIPLTVGSCFTVSQVRERGS</sequence>
<organism evidence="3 4">
    <name type="scientific">Ramazzottius varieornatus</name>
    <name type="common">Water bear</name>
    <name type="synonym">Tardigrade</name>
    <dbReference type="NCBI Taxonomy" id="947166"/>
    <lineage>
        <taxon>Eukaryota</taxon>
        <taxon>Metazoa</taxon>
        <taxon>Ecdysozoa</taxon>
        <taxon>Tardigrada</taxon>
        <taxon>Eutardigrada</taxon>
        <taxon>Parachela</taxon>
        <taxon>Hypsibioidea</taxon>
        <taxon>Ramazzottiidae</taxon>
        <taxon>Ramazzottius</taxon>
    </lineage>
</organism>
<reference evidence="3 4" key="1">
    <citation type="journal article" date="2016" name="Nat. Commun.">
        <title>Extremotolerant tardigrade genome and improved radiotolerance of human cultured cells by tardigrade-unique protein.</title>
        <authorList>
            <person name="Hashimoto T."/>
            <person name="Horikawa D.D."/>
            <person name="Saito Y."/>
            <person name="Kuwahara H."/>
            <person name="Kozuka-Hata H."/>
            <person name="Shin-I T."/>
            <person name="Minakuchi Y."/>
            <person name="Ohishi K."/>
            <person name="Motoyama A."/>
            <person name="Aizu T."/>
            <person name="Enomoto A."/>
            <person name="Kondo K."/>
            <person name="Tanaka S."/>
            <person name="Hara Y."/>
            <person name="Koshikawa S."/>
            <person name="Sagara H."/>
            <person name="Miura T."/>
            <person name="Yokobori S."/>
            <person name="Miyagawa K."/>
            <person name="Suzuki Y."/>
            <person name="Kubo T."/>
            <person name="Oyama M."/>
            <person name="Kohara Y."/>
            <person name="Fujiyama A."/>
            <person name="Arakawa K."/>
            <person name="Katayama T."/>
            <person name="Toyoda A."/>
            <person name="Kunieda T."/>
        </authorList>
    </citation>
    <scope>NUCLEOTIDE SEQUENCE [LARGE SCALE GENOMIC DNA]</scope>
    <source>
        <strain evidence="3 4">YOKOZUNA-1</strain>
    </source>
</reference>
<keyword evidence="4" id="KW-1185">Reference proteome</keyword>
<comment type="caution">
    <text evidence="3">The sequence shown here is derived from an EMBL/GenBank/DDBJ whole genome shotgun (WGS) entry which is preliminary data.</text>
</comment>
<accession>A0A1D1V3U5</accession>
<evidence type="ECO:0000313" key="3">
    <source>
        <dbReference type="EMBL" id="GAU96434.1"/>
    </source>
</evidence>
<dbReference type="OrthoDB" id="10068399at2759"/>
<feature type="signal peptide" evidence="2">
    <location>
        <begin position="1"/>
        <end position="24"/>
    </location>
</feature>
<name>A0A1D1V3U5_RAMVA</name>
<dbReference type="AlphaFoldDB" id="A0A1D1V3U5"/>
<feature type="compositionally biased region" description="Low complexity" evidence="1">
    <location>
        <begin position="48"/>
        <end position="64"/>
    </location>
</feature>
<gene>
    <name evidence="3" type="primary">RvY_07882-1</name>
    <name evidence="3" type="synonym">RvY_07882.1</name>
    <name evidence="3" type="ORF">RvY_07882</name>
</gene>
<evidence type="ECO:0000256" key="2">
    <source>
        <dbReference type="SAM" id="SignalP"/>
    </source>
</evidence>